<organism evidence="2 3">
    <name type="scientific">Deinococcus metalli</name>
    <dbReference type="NCBI Taxonomy" id="1141878"/>
    <lineage>
        <taxon>Bacteria</taxon>
        <taxon>Thermotogati</taxon>
        <taxon>Deinococcota</taxon>
        <taxon>Deinococci</taxon>
        <taxon>Deinococcales</taxon>
        <taxon>Deinococcaceae</taxon>
        <taxon>Deinococcus</taxon>
    </lineage>
</organism>
<proteinExistence type="predicted"/>
<keyword evidence="4" id="KW-1185">Reference proteome</keyword>
<evidence type="ECO:0000313" key="3">
    <source>
        <dbReference type="Proteomes" id="UP000539473"/>
    </source>
</evidence>
<reference evidence="1" key="4">
    <citation type="submission" date="2024-05" db="EMBL/GenBank/DDBJ databases">
        <authorList>
            <person name="Sun Q."/>
            <person name="Zhou Y."/>
        </authorList>
    </citation>
    <scope>NUCLEOTIDE SEQUENCE</scope>
    <source>
        <strain evidence="1">CGMCC 1.18437</strain>
    </source>
</reference>
<evidence type="ECO:0008006" key="5">
    <source>
        <dbReference type="Google" id="ProtNLM"/>
    </source>
</evidence>
<name>A0A7W8KDY7_9DEIO</name>
<dbReference type="RefSeq" id="WP_221274904.1">
    <property type="nucleotide sequence ID" value="NZ_BNAJ01000004.1"/>
</dbReference>
<reference evidence="2 3" key="3">
    <citation type="submission" date="2020-08" db="EMBL/GenBank/DDBJ databases">
        <title>Genomic Encyclopedia of Type Strains, Phase IV (KMG-IV): sequencing the most valuable type-strain genomes for metagenomic binning, comparative biology and taxonomic classification.</title>
        <authorList>
            <person name="Goeker M."/>
        </authorList>
    </citation>
    <scope>NUCLEOTIDE SEQUENCE [LARGE SCALE GENOMIC DNA]</scope>
    <source>
        <strain evidence="2 3">DSM 27521</strain>
    </source>
</reference>
<comment type="caution">
    <text evidence="2">The sequence shown here is derived from an EMBL/GenBank/DDBJ whole genome shotgun (WGS) entry which is preliminary data.</text>
</comment>
<dbReference type="AlphaFoldDB" id="A0A7W8KDY7"/>
<sequence length="213" mass="23200">MMKLPPEEPAFGPWTAVAVDALLASWQPTFPDDRPAVIAVDGRSAGGKSTLADVLWRAVPGAAVVHTDDLAWHHAFFDWADLARDGVLVPVHAGQAVHYRPPAWSNRGREGAIVVPAGCPLVILEGVGAARRDLMPWIDVVVWVQSDVEKARTRGLLRDGGTAEAAAFWDEWMAEEQPFVARERPWDRAAVIVSGMPDLDHDPVTQVVVAARR</sequence>
<reference evidence="4" key="2">
    <citation type="journal article" date="2019" name="Int. J. Syst. Evol. Microbiol.">
        <title>The Global Catalogue of Microorganisms (GCM) 10K type strain sequencing project: providing services to taxonomists for standard genome sequencing and annotation.</title>
        <authorList>
            <consortium name="The Broad Institute Genomics Platform"/>
            <consortium name="The Broad Institute Genome Sequencing Center for Infectious Disease"/>
            <person name="Wu L."/>
            <person name="Ma J."/>
        </authorList>
    </citation>
    <scope>NUCLEOTIDE SEQUENCE [LARGE SCALE GENOMIC DNA]</scope>
    <source>
        <strain evidence="4">CGMCC 1.18437</strain>
    </source>
</reference>
<evidence type="ECO:0000313" key="4">
    <source>
        <dbReference type="Proteomes" id="UP000619376"/>
    </source>
</evidence>
<dbReference type="Proteomes" id="UP000619376">
    <property type="component" value="Unassembled WGS sequence"/>
</dbReference>
<protein>
    <recommendedName>
        <fullName evidence="5">Uridine kinase</fullName>
    </recommendedName>
</protein>
<reference evidence="1" key="1">
    <citation type="journal article" date="2014" name="Int. J. Syst. Evol. Microbiol.">
        <title>Complete genome of a new Firmicutes species belonging to the dominant human colonic microbiota ('Ruminococcus bicirculans') reveals two chromosomes and a selective capacity to utilize plant glucans.</title>
        <authorList>
            <consortium name="NISC Comparative Sequencing Program"/>
            <person name="Wegmann U."/>
            <person name="Louis P."/>
            <person name="Goesmann A."/>
            <person name="Henrissat B."/>
            <person name="Duncan S.H."/>
            <person name="Flint H.J."/>
        </authorList>
    </citation>
    <scope>NUCLEOTIDE SEQUENCE</scope>
    <source>
        <strain evidence="1">CGMCC 1.18437</strain>
    </source>
</reference>
<accession>A0A7W8KDY7</accession>
<dbReference type="EMBL" id="JACHFK010000004">
    <property type="protein sequence ID" value="MBB5376422.1"/>
    <property type="molecule type" value="Genomic_DNA"/>
</dbReference>
<dbReference type="SUPFAM" id="SSF52540">
    <property type="entry name" value="P-loop containing nucleoside triphosphate hydrolases"/>
    <property type="match status" value="1"/>
</dbReference>
<dbReference type="Proteomes" id="UP000539473">
    <property type="component" value="Unassembled WGS sequence"/>
</dbReference>
<evidence type="ECO:0000313" key="2">
    <source>
        <dbReference type="EMBL" id="MBB5376422.1"/>
    </source>
</evidence>
<dbReference type="InterPro" id="IPR027417">
    <property type="entry name" value="P-loop_NTPase"/>
</dbReference>
<dbReference type="Gene3D" id="3.40.50.300">
    <property type="entry name" value="P-loop containing nucleotide triphosphate hydrolases"/>
    <property type="match status" value="1"/>
</dbReference>
<dbReference type="EMBL" id="BNAJ01000004">
    <property type="protein sequence ID" value="GHF44168.1"/>
    <property type="molecule type" value="Genomic_DNA"/>
</dbReference>
<evidence type="ECO:0000313" key="1">
    <source>
        <dbReference type="EMBL" id="GHF44168.1"/>
    </source>
</evidence>
<gene>
    <name evidence="1" type="ORF">GCM10017781_20810</name>
    <name evidence="2" type="ORF">HNQ07_001886</name>
</gene>